<evidence type="ECO:0000256" key="1">
    <source>
        <dbReference type="SAM" id="MobiDB-lite"/>
    </source>
</evidence>
<dbReference type="EMBL" id="FNYY01000004">
    <property type="protein sequence ID" value="SEJ23301.1"/>
    <property type="molecule type" value="Genomic_DNA"/>
</dbReference>
<gene>
    <name evidence="2" type="ORF">SAMN04487940_104133</name>
</gene>
<protein>
    <submittedName>
        <fullName evidence="2">Uncharacterized protein</fullName>
    </submittedName>
</protein>
<organism evidence="2 3">
    <name type="scientific">Marinovum algicola</name>
    <dbReference type="NCBI Taxonomy" id="42444"/>
    <lineage>
        <taxon>Bacteria</taxon>
        <taxon>Pseudomonadati</taxon>
        <taxon>Pseudomonadota</taxon>
        <taxon>Alphaproteobacteria</taxon>
        <taxon>Rhodobacterales</taxon>
        <taxon>Roseobacteraceae</taxon>
        <taxon>Marinovum</taxon>
    </lineage>
</organism>
<evidence type="ECO:0000313" key="3">
    <source>
        <dbReference type="Proteomes" id="UP000182932"/>
    </source>
</evidence>
<dbReference type="RefSeq" id="WP_074835943.1">
    <property type="nucleotide sequence ID" value="NZ_CATLQZ010000012.1"/>
</dbReference>
<proteinExistence type="predicted"/>
<dbReference type="GeneID" id="80817823"/>
<dbReference type="Proteomes" id="UP000182932">
    <property type="component" value="Unassembled WGS sequence"/>
</dbReference>
<evidence type="ECO:0000313" key="2">
    <source>
        <dbReference type="EMBL" id="SEJ23301.1"/>
    </source>
</evidence>
<accession>A0A975W900</accession>
<comment type="caution">
    <text evidence="2">The sequence shown here is derived from an EMBL/GenBank/DDBJ whole genome shotgun (WGS) entry which is preliminary data.</text>
</comment>
<feature type="region of interest" description="Disordered" evidence="1">
    <location>
        <begin position="131"/>
        <end position="155"/>
    </location>
</feature>
<name>A0A975W900_9RHOB</name>
<keyword evidence="3" id="KW-1185">Reference proteome</keyword>
<reference evidence="2 3" key="1">
    <citation type="submission" date="2016-10" db="EMBL/GenBank/DDBJ databases">
        <authorList>
            <person name="Varghese N."/>
            <person name="Submissions S."/>
        </authorList>
    </citation>
    <scope>NUCLEOTIDE SEQUENCE [LARGE SCALE GENOMIC DNA]</scope>
    <source>
        <strain evidence="2 3">FF3</strain>
    </source>
</reference>
<dbReference type="AlphaFoldDB" id="A0A975W900"/>
<feature type="compositionally biased region" description="Low complexity" evidence="1">
    <location>
        <begin position="131"/>
        <end position="141"/>
    </location>
</feature>
<sequence length="223" mass="24537">MITHTETIPKQSQAQVTLTARLRLPAGADKRSDITETRLRQDIERLHSRRPPDIGPSAGAPVTAVTLESSGKGKARHYVLSVSADTARIAEVELARLTQALVARHPVTEIAWLDAKAVLDRQTFLDALARPPARPRPTLRTVTDRQSRTTGVPRLRASDAQRQQETLVRRVLCEPIPQEESRLLRRELGLLEPKRRVATAALAFSVTLAVNTTGAVADVMALF</sequence>